<keyword evidence="3" id="KW-1185">Reference proteome</keyword>
<dbReference type="HOGENOM" id="CLU_2654896_0_0_1"/>
<name>A0A0C9X4Y8_9AGAR</name>
<evidence type="ECO:0000256" key="1">
    <source>
        <dbReference type="SAM" id="Phobius"/>
    </source>
</evidence>
<keyword evidence="1" id="KW-1133">Transmembrane helix</keyword>
<dbReference type="EMBL" id="KN838633">
    <property type="protein sequence ID" value="KIK00071.1"/>
    <property type="molecule type" value="Genomic_DNA"/>
</dbReference>
<protein>
    <submittedName>
        <fullName evidence="2">Uncharacterized protein</fullName>
    </submittedName>
</protein>
<keyword evidence="1" id="KW-0472">Membrane</keyword>
<evidence type="ECO:0000313" key="3">
    <source>
        <dbReference type="Proteomes" id="UP000054477"/>
    </source>
</evidence>
<accession>A0A0C9X4Y8</accession>
<reference evidence="3" key="2">
    <citation type="submission" date="2015-01" db="EMBL/GenBank/DDBJ databases">
        <title>Evolutionary Origins and Diversification of the Mycorrhizal Mutualists.</title>
        <authorList>
            <consortium name="DOE Joint Genome Institute"/>
            <consortium name="Mycorrhizal Genomics Consortium"/>
            <person name="Kohler A."/>
            <person name="Kuo A."/>
            <person name="Nagy L.G."/>
            <person name="Floudas D."/>
            <person name="Copeland A."/>
            <person name="Barry K.W."/>
            <person name="Cichocki N."/>
            <person name="Veneault-Fourrey C."/>
            <person name="LaButti K."/>
            <person name="Lindquist E.A."/>
            <person name="Lipzen A."/>
            <person name="Lundell T."/>
            <person name="Morin E."/>
            <person name="Murat C."/>
            <person name="Riley R."/>
            <person name="Ohm R."/>
            <person name="Sun H."/>
            <person name="Tunlid A."/>
            <person name="Henrissat B."/>
            <person name="Grigoriev I.V."/>
            <person name="Hibbett D.S."/>
            <person name="Martin F."/>
        </authorList>
    </citation>
    <scope>NUCLEOTIDE SEQUENCE [LARGE SCALE GENOMIC DNA]</scope>
    <source>
        <strain evidence="3">LaAM-08-1</strain>
    </source>
</reference>
<feature type="transmembrane region" description="Helical" evidence="1">
    <location>
        <begin position="15"/>
        <end position="36"/>
    </location>
</feature>
<dbReference type="AlphaFoldDB" id="A0A0C9X4Y8"/>
<sequence length="76" mass="8862">MHFVFRYKSGDRFRCTLLIGAADIIEFALPFLFYFIARVFVGSSCHGQPRRIGRRPQHSIIIIRIAKLRRHCACIP</sequence>
<gene>
    <name evidence="2" type="ORF">K443DRAFT_618175</name>
</gene>
<keyword evidence="1" id="KW-0812">Transmembrane</keyword>
<organism evidence="2 3">
    <name type="scientific">Laccaria amethystina LaAM-08-1</name>
    <dbReference type="NCBI Taxonomy" id="1095629"/>
    <lineage>
        <taxon>Eukaryota</taxon>
        <taxon>Fungi</taxon>
        <taxon>Dikarya</taxon>
        <taxon>Basidiomycota</taxon>
        <taxon>Agaricomycotina</taxon>
        <taxon>Agaricomycetes</taxon>
        <taxon>Agaricomycetidae</taxon>
        <taxon>Agaricales</taxon>
        <taxon>Agaricineae</taxon>
        <taxon>Hydnangiaceae</taxon>
        <taxon>Laccaria</taxon>
    </lineage>
</organism>
<dbReference type="Proteomes" id="UP000054477">
    <property type="component" value="Unassembled WGS sequence"/>
</dbReference>
<reference evidence="2 3" key="1">
    <citation type="submission" date="2014-04" db="EMBL/GenBank/DDBJ databases">
        <authorList>
            <consortium name="DOE Joint Genome Institute"/>
            <person name="Kuo A."/>
            <person name="Kohler A."/>
            <person name="Nagy L.G."/>
            <person name="Floudas D."/>
            <person name="Copeland A."/>
            <person name="Barry K.W."/>
            <person name="Cichocki N."/>
            <person name="Veneault-Fourrey C."/>
            <person name="LaButti K."/>
            <person name="Lindquist E.A."/>
            <person name="Lipzen A."/>
            <person name="Lundell T."/>
            <person name="Morin E."/>
            <person name="Murat C."/>
            <person name="Sun H."/>
            <person name="Tunlid A."/>
            <person name="Henrissat B."/>
            <person name="Grigoriev I.V."/>
            <person name="Hibbett D.S."/>
            <person name="Martin F."/>
            <person name="Nordberg H.P."/>
            <person name="Cantor M.N."/>
            <person name="Hua S.X."/>
        </authorList>
    </citation>
    <scope>NUCLEOTIDE SEQUENCE [LARGE SCALE GENOMIC DNA]</scope>
    <source>
        <strain evidence="2 3">LaAM-08-1</strain>
    </source>
</reference>
<evidence type="ECO:0000313" key="2">
    <source>
        <dbReference type="EMBL" id="KIK00071.1"/>
    </source>
</evidence>
<proteinExistence type="predicted"/>